<proteinExistence type="predicted"/>
<evidence type="ECO:0000313" key="1">
    <source>
        <dbReference type="EMBL" id="OMO66828.1"/>
    </source>
</evidence>
<dbReference type="InterPro" id="IPR036047">
    <property type="entry name" value="F-box-like_dom_sf"/>
</dbReference>
<dbReference type="GO" id="GO:0080037">
    <property type="term" value="P:negative regulation of cytokinin-activated signaling pathway"/>
    <property type="evidence" value="ECO:0007669"/>
    <property type="project" value="InterPro"/>
</dbReference>
<dbReference type="CDD" id="cd22152">
    <property type="entry name" value="F-box_AtAFR-like"/>
    <property type="match status" value="1"/>
</dbReference>
<dbReference type="SMART" id="SM00612">
    <property type="entry name" value="Kelch"/>
    <property type="match status" value="2"/>
</dbReference>
<gene>
    <name evidence="1" type="ORF">COLO4_30335</name>
</gene>
<dbReference type="InterPro" id="IPR015915">
    <property type="entry name" value="Kelch-typ_b-propeller"/>
</dbReference>
<dbReference type="Proteomes" id="UP000187203">
    <property type="component" value="Unassembled WGS sequence"/>
</dbReference>
<evidence type="ECO:0000313" key="2">
    <source>
        <dbReference type="Proteomes" id="UP000187203"/>
    </source>
</evidence>
<organism evidence="1 2">
    <name type="scientific">Corchorus olitorius</name>
    <dbReference type="NCBI Taxonomy" id="93759"/>
    <lineage>
        <taxon>Eukaryota</taxon>
        <taxon>Viridiplantae</taxon>
        <taxon>Streptophyta</taxon>
        <taxon>Embryophyta</taxon>
        <taxon>Tracheophyta</taxon>
        <taxon>Spermatophyta</taxon>
        <taxon>Magnoliopsida</taxon>
        <taxon>eudicotyledons</taxon>
        <taxon>Gunneridae</taxon>
        <taxon>Pentapetalae</taxon>
        <taxon>rosids</taxon>
        <taxon>malvids</taxon>
        <taxon>Malvales</taxon>
        <taxon>Malvaceae</taxon>
        <taxon>Grewioideae</taxon>
        <taxon>Apeibeae</taxon>
        <taxon>Corchorus</taxon>
    </lineage>
</organism>
<reference evidence="2" key="1">
    <citation type="submission" date="2013-09" db="EMBL/GenBank/DDBJ databases">
        <title>Corchorus olitorius genome sequencing.</title>
        <authorList>
            <person name="Alam M."/>
            <person name="Haque M.S."/>
            <person name="Islam M.S."/>
            <person name="Emdad E.M."/>
            <person name="Islam M.M."/>
            <person name="Ahmed B."/>
            <person name="Halim A."/>
            <person name="Hossen Q.M.M."/>
            <person name="Hossain M.Z."/>
            <person name="Ahmed R."/>
            <person name="Khan M.M."/>
            <person name="Islam R."/>
            <person name="Rashid M.M."/>
            <person name="Khan S.A."/>
            <person name="Rahman M.S."/>
            <person name="Alam M."/>
            <person name="Yahiya A.S."/>
            <person name="Khan M.S."/>
            <person name="Azam M.S."/>
            <person name="Haque T."/>
            <person name="Lashkar M.Z.H."/>
            <person name="Akhand A.I."/>
            <person name="Morshed G."/>
            <person name="Roy S."/>
            <person name="Uddin K.S."/>
            <person name="Rabeya T."/>
            <person name="Hossain A.S."/>
            <person name="Chowdhury A."/>
            <person name="Snigdha A.R."/>
            <person name="Mortoza M.S."/>
            <person name="Matin S.A."/>
            <person name="Hoque S.M.E."/>
            <person name="Islam M.K."/>
            <person name="Roy D.K."/>
            <person name="Haider R."/>
            <person name="Moosa M.M."/>
            <person name="Elias S.M."/>
            <person name="Hasan A.M."/>
            <person name="Jahan S."/>
            <person name="Shafiuddin M."/>
            <person name="Mahmood N."/>
            <person name="Shommy N.S."/>
        </authorList>
    </citation>
    <scope>NUCLEOTIDE SEQUENCE [LARGE SCALE GENOMIC DNA]</scope>
    <source>
        <strain evidence="2">cv. O-4</strain>
    </source>
</reference>
<dbReference type="OrthoDB" id="191037at2759"/>
<dbReference type="SUPFAM" id="SSF81383">
    <property type="entry name" value="F-box domain"/>
    <property type="match status" value="1"/>
</dbReference>
<dbReference type="GO" id="GO:2000762">
    <property type="term" value="P:regulation of phenylpropanoid metabolic process"/>
    <property type="evidence" value="ECO:0007669"/>
    <property type="project" value="InterPro"/>
</dbReference>
<dbReference type="Gene3D" id="2.120.10.80">
    <property type="entry name" value="Kelch-type beta propeller"/>
    <property type="match status" value="1"/>
</dbReference>
<dbReference type="EMBL" id="AWUE01020720">
    <property type="protein sequence ID" value="OMO66828.1"/>
    <property type="molecule type" value="Genomic_DNA"/>
</dbReference>
<dbReference type="PANTHER" id="PTHR46407:SF8">
    <property type="entry name" value="OXIDASE_KELCH REPEAT SUPERFAMILY PROTEIN, PUTATIVE-RELATED"/>
    <property type="match status" value="1"/>
</dbReference>
<dbReference type="PANTHER" id="PTHR46407">
    <property type="entry name" value="OS02G0208700 PROTEIN"/>
    <property type="match status" value="1"/>
</dbReference>
<sequence>MNMSEMELIPGLPNDIARECLVRVPYNKFSNVASTCKDWNLEIHLPEFFRYRKAAGCNKHVMAMTQARVNRNTISGLKCQSMPEYRIVLCEPDTGDWSELPPVPGMSDGLPMFCQVVGVGSNLVVMGGLDPETYELRNAVYVYSFISATWCRGADMPGVRRLFFGCASDSNRMVYVAGGHDGEKNALRSAMAYDVAANVWAPLPDMEKERDECKGIFHSGKFHVIGGYCTDRQGQFESSAEQFDIATWQWSPVQENLLRTGTCPRTCMEAEGNLYMSRGGDVARLEGETWKAVAELPAEVYNTAHMATWQGKLLVIGSLSFGEPHNAYVLNLGSYTWTRMQVGDEYTGHVQSGCYLEL</sequence>
<dbReference type="InterPro" id="IPR044595">
    <property type="entry name" value="KMD1-4"/>
</dbReference>
<dbReference type="Pfam" id="PF01344">
    <property type="entry name" value="Kelch_1"/>
    <property type="match status" value="3"/>
</dbReference>
<comment type="caution">
    <text evidence="1">The sequence shown here is derived from an EMBL/GenBank/DDBJ whole genome shotgun (WGS) entry which is preliminary data.</text>
</comment>
<dbReference type="AlphaFoldDB" id="A0A1R3H8Z1"/>
<dbReference type="SUPFAM" id="SSF117281">
    <property type="entry name" value="Kelch motif"/>
    <property type="match status" value="1"/>
</dbReference>
<accession>A0A1R3H8Z1</accession>
<keyword evidence="2" id="KW-1185">Reference proteome</keyword>
<name>A0A1R3H8Z1_9ROSI</name>
<protein>
    <submittedName>
        <fullName evidence="1">Kelch repeat type 1</fullName>
    </submittedName>
</protein>
<dbReference type="InterPro" id="IPR006652">
    <property type="entry name" value="Kelch_1"/>
</dbReference>